<sequence>MKSEPTRRNKLIVTAESVSRLRFLCFWALQYSR</sequence>
<keyword evidence="2" id="KW-1185">Reference proteome</keyword>
<dbReference type="AlphaFoldDB" id="Q2S6W8"/>
<dbReference type="KEGG" id="hch:HCH_06990"/>
<dbReference type="EMBL" id="CP000155">
    <property type="protein sequence ID" value="ABC33606.1"/>
    <property type="molecule type" value="Genomic_DNA"/>
</dbReference>
<protein>
    <submittedName>
        <fullName evidence="1">Uncharacterized protein</fullName>
    </submittedName>
</protein>
<dbReference type="HOGENOM" id="CLU_3382150_0_0_6"/>
<reference evidence="1 2" key="1">
    <citation type="journal article" date="2005" name="Nucleic Acids Res.">
        <title>Genomic blueprint of Hahella chejuensis, a marine microbe producing an algicidal agent.</title>
        <authorList>
            <person name="Jeong H."/>
            <person name="Yim J.H."/>
            <person name="Lee C."/>
            <person name="Choi S.-H."/>
            <person name="Park Y.K."/>
            <person name="Yoon S.H."/>
            <person name="Hur C.-G."/>
            <person name="Kang H.-Y."/>
            <person name="Kim D."/>
            <person name="Lee H.H."/>
            <person name="Park K.H."/>
            <person name="Park S.-H."/>
            <person name="Park H.-S."/>
            <person name="Lee H.K."/>
            <person name="Oh T.K."/>
            <person name="Kim J.F."/>
        </authorList>
    </citation>
    <scope>NUCLEOTIDE SEQUENCE [LARGE SCALE GENOMIC DNA]</scope>
    <source>
        <strain evidence="1 2">KCTC 2396</strain>
    </source>
</reference>
<proteinExistence type="predicted"/>
<evidence type="ECO:0000313" key="2">
    <source>
        <dbReference type="Proteomes" id="UP000000238"/>
    </source>
</evidence>
<accession>Q2S6W8</accession>
<evidence type="ECO:0000313" key="1">
    <source>
        <dbReference type="EMBL" id="ABC33606.1"/>
    </source>
</evidence>
<organism evidence="1 2">
    <name type="scientific">Hahella chejuensis (strain KCTC 2396)</name>
    <dbReference type="NCBI Taxonomy" id="349521"/>
    <lineage>
        <taxon>Bacteria</taxon>
        <taxon>Pseudomonadati</taxon>
        <taxon>Pseudomonadota</taxon>
        <taxon>Gammaproteobacteria</taxon>
        <taxon>Oceanospirillales</taxon>
        <taxon>Hahellaceae</taxon>
        <taxon>Hahella</taxon>
    </lineage>
</organism>
<name>Q2S6W8_HAHCH</name>
<dbReference type="Proteomes" id="UP000000238">
    <property type="component" value="Chromosome"/>
</dbReference>
<gene>
    <name evidence="1" type="ordered locus">HCH_06990</name>
</gene>